<feature type="region of interest" description="Disordered" evidence="7">
    <location>
        <begin position="470"/>
        <end position="489"/>
    </location>
</feature>
<feature type="transmembrane region" description="Helical" evidence="8">
    <location>
        <begin position="145"/>
        <end position="167"/>
    </location>
</feature>
<name>A0A494TJ06_SPHPE</name>
<evidence type="ECO:0000256" key="4">
    <source>
        <dbReference type="ARBA" id="ARBA00022692"/>
    </source>
</evidence>
<dbReference type="PANTHER" id="PTHR43549:SF3">
    <property type="entry name" value="MULTIDRUG RESISTANCE PROTEIN YPNP-RELATED"/>
    <property type="match status" value="1"/>
</dbReference>
<dbReference type="EMBL" id="CP032829">
    <property type="protein sequence ID" value="AYJ87474.1"/>
    <property type="molecule type" value="Genomic_DNA"/>
</dbReference>
<keyword evidence="10" id="KW-1185">Reference proteome</keyword>
<feature type="transmembrane region" description="Helical" evidence="8">
    <location>
        <begin position="297"/>
        <end position="317"/>
    </location>
</feature>
<reference evidence="9 10" key="1">
    <citation type="submission" date="2018-09" db="EMBL/GenBank/DDBJ databases">
        <title>Sphingomonas peninsula sp. nov., isolated from fildes peninsula, Antarctic soil.</title>
        <authorList>
            <person name="Yingchao G."/>
        </authorList>
    </citation>
    <scope>NUCLEOTIDE SEQUENCE [LARGE SCALE GENOMIC DNA]</scope>
    <source>
        <strain evidence="9 10">YZ-8</strain>
    </source>
</reference>
<feature type="transmembrane region" description="Helical" evidence="8">
    <location>
        <begin position="406"/>
        <end position="426"/>
    </location>
</feature>
<protein>
    <submittedName>
        <fullName evidence="9">MATE family efflux transporter</fullName>
    </submittedName>
</protein>
<dbReference type="Pfam" id="PF01554">
    <property type="entry name" value="MatE"/>
    <property type="match status" value="2"/>
</dbReference>
<dbReference type="InterPro" id="IPR052031">
    <property type="entry name" value="Membrane_Transporter-Flippase"/>
</dbReference>
<keyword evidence="2" id="KW-0813">Transport</keyword>
<feature type="transmembrane region" description="Helical" evidence="8">
    <location>
        <begin position="103"/>
        <end position="125"/>
    </location>
</feature>
<dbReference type="RefSeq" id="WP_121154826.1">
    <property type="nucleotide sequence ID" value="NZ_CP032829.1"/>
</dbReference>
<dbReference type="InterPro" id="IPR002528">
    <property type="entry name" value="MATE_fam"/>
</dbReference>
<evidence type="ECO:0000256" key="7">
    <source>
        <dbReference type="SAM" id="MobiDB-lite"/>
    </source>
</evidence>
<comment type="subcellular location">
    <subcellularLocation>
        <location evidence="1">Cell inner membrane</location>
        <topology evidence="1">Multi-pass membrane protein</topology>
    </subcellularLocation>
</comment>
<dbReference type="AlphaFoldDB" id="A0A494TJ06"/>
<dbReference type="OrthoDB" id="9806302at2"/>
<feature type="transmembrane region" description="Helical" evidence="8">
    <location>
        <begin position="432"/>
        <end position="452"/>
    </location>
</feature>
<dbReference type="GO" id="GO:0042910">
    <property type="term" value="F:xenobiotic transmembrane transporter activity"/>
    <property type="evidence" value="ECO:0007669"/>
    <property type="project" value="InterPro"/>
</dbReference>
<dbReference type="InterPro" id="IPR048279">
    <property type="entry name" value="MdtK-like"/>
</dbReference>
<dbReference type="PIRSF" id="PIRSF006603">
    <property type="entry name" value="DinF"/>
    <property type="match status" value="1"/>
</dbReference>
<organism evidence="9 10">
    <name type="scientific">Sphingomonas paeninsulae</name>
    <dbReference type="NCBI Taxonomy" id="2319844"/>
    <lineage>
        <taxon>Bacteria</taxon>
        <taxon>Pseudomonadati</taxon>
        <taxon>Pseudomonadota</taxon>
        <taxon>Alphaproteobacteria</taxon>
        <taxon>Sphingomonadales</taxon>
        <taxon>Sphingomonadaceae</taxon>
        <taxon>Sphingomonas</taxon>
    </lineage>
</organism>
<keyword evidence="6 8" id="KW-0472">Membrane</keyword>
<feature type="transmembrane region" description="Helical" evidence="8">
    <location>
        <begin position="375"/>
        <end position="394"/>
    </location>
</feature>
<dbReference type="KEGG" id="spha:D3Y57_18025"/>
<keyword evidence="3" id="KW-1003">Cell membrane</keyword>
<gene>
    <name evidence="9" type="ORF">D3Y57_18025</name>
</gene>
<evidence type="ECO:0000256" key="5">
    <source>
        <dbReference type="ARBA" id="ARBA00022989"/>
    </source>
</evidence>
<feature type="transmembrane region" description="Helical" evidence="8">
    <location>
        <begin position="68"/>
        <end position="91"/>
    </location>
</feature>
<proteinExistence type="predicted"/>
<keyword evidence="4 8" id="KW-0812">Transmembrane</keyword>
<evidence type="ECO:0000313" key="10">
    <source>
        <dbReference type="Proteomes" id="UP000276254"/>
    </source>
</evidence>
<sequence length="489" mass="52317">MSDSDPSIPPVRDRADLTVGPIAKTLLLFALPTLGSNVLQSLNGSVNAIWVGHILGENALAATSNANLVMFLMFAALFGFGMAATIMVGQNYGRRDLDEVRRIMGTAIGLFLGLSIVIAVLGWVYTPQLLHMLATPPQAEPLALAYLRVIFVAMPASFLTVLLMMGLRGTGDALTPLKWMAVSVVLDSGLNPVLMLGLGPFPRMGISGSATATAFAGYISLLGLLIHIYIRDLPVRLRGAELRYLIPDWSLAKVLAVKGFPMAMQMFVMSGSALVMIGLINREGVVVTAAYGVTQQLWAYIQMPAMAVGAAVSAMAAQNIGAGRWDRVARITRSGVIFSLLLTTSLVALLAVVDRYALGLFLAQNSPAMPIARHIQLIATWSFIMFGLTFVLFGTIRANGGVWPPLIILILSLIPFRIGFALLFRPTLGADAIWLSFPISSLVTMLLAIAYYRLGNWRSMHLLTPPSPIEAEQAASGSGEPAGRLQPSG</sequence>
<dbReference type="PANTHER" id="PTHR43549">
    <property type="entry name" value="MULTIDRUG RESISTANCE PROTEIN YPNP-RELATED"/>
    <property type="match status" value="1"/>
</dbReference>
<dbReference type="NCBIfam" id="TIGR00797">
    <property type="entry name" value="matE"/>
    <property type="match status" value="1"/>
</dbReference>
<evidence type="ECO:0000256" key="6">
    <source>
        <dbReference type="ARBA" id="ARBA00023136"/>
    </source>
</evidence>
<dbReference type="CDD" id="cd13138">
    <property type="entry name" value="MATE_yoeA_like"/>
    <property type="match status" value="1"/>
</dbReference>
<evidence type="ECO:0000256" key="3">
    <source>
        <dbReference type="ARBA" id="ARBA00022475"/>
    </source>
</evidence>
<dbReference type="Proteomes" id="UP000276254">
    <property type="component" value="Chromosome"/>
</dbReference>
<evidence type="ECO:0000256" key="2">
    <source>
        <dbReference type="ARBA" id="ARBA00022448"/>
    </source>
</evidence>
<evidence type="ECO:0000313" key="9">
    <source>
        <dbReference type="EMBL" id="AYJ87474.1"/>
    </source>
</evidence>
<dbReference type="GO" id="GO:0005886">
    <property type="term" value="C:plasma membrane"/>
    <property type="evidence" value="ECO:0007669"/>
    <property type="project" value="UniProtKB-SubCell"/>
</dbReference>
<dbReference type="GO" id="GO:0015297">
    <property type="term" value="F:antiporter activity"/>
    <property type="evidence" value="ECO:0007669"/>
    <property type="project" value="InterPro"/>
</dbReference>
<feature type="transmembrane region" description="Helical" evidence="8">
    <location>
        <begin position="338"/>
        <end position="363"/>
    </location>
</feature>
<feature type="transmembrane region" description="Helical" evidence="8">
    <location>
        <begin position="179"/>
        <end position="198"/>
    </location>
</feature>
<evidence type="ECO:0000256" key="8">
    <source>
        <dbReference type="SAM" id="Phobius"/>
    </source>
</evidence>
<evidence type="ECO:0000256" key="1">
    <source>
        <dbReference type="ARBA" id="ARBA00004429"/>
    </source>
</evidence>
<keyword evidence="5 8" id="KW-1133">Transmembrane helix</keyword>
<accession>A0A494TJ06</accession>
<feature type="transmembrane region" description="Helical" evidence="8">
    <location>
        <begin position="210"/>
        <end position="230"/>
    </location>
</feature>